<comment type="similarity">
    <text evidence="1">Belongs to the arrestin family.</text>
</comment>
<dbReference type="InterPro" id="IPR050357">
    <property type="entry name" value="Arrestin_domain-protein"/>
</dbReference>
<dbReference type="Pfam" id="PF02752">
    <property type="entry name" value="Arrestin_C"/>
    <property type="match status" value="1"/>
</dbReference>
<dbReference type="AlphaFoldDB" id="A0A8J2WE80"/>
<evidence type="ECO:0000259" key="3">
    <source>
        <dbReference type="SMART" id="SM01017"/>
    </source>
</evidence>
<dbReference type="PANTHER" id="PTHR11188">
    <property type="entry name" value="ARRESTIN DOMAIN CONTAINING PROTEIN"/>
    <property type="match status" value="1"/>
</dbReference>
<dbReference type="PANTHER" id="PTHR11188:SF176">
    <property type="entry name" value="ARRESTIN DOMAIN-CONTAINING PROTEIN 1"/>
    <property type="match status" value="1"/>
</dbReference>
<feature type="domain" description="Arrestin C-terminal-like" evidence="3">
    <location>
        <begin position="169"/>
        <end position="297"/>
    </location>
</feature>
<protein>
    <recommendedName>
        <fullName evidence="3">Arrestin C-terminal-like domain-containing protein</fullName>
    </recommendedName>
</protein>
<dbReference type="InterPro" id="IPR011022">
    <property type="entry name" value="Arrestin_C-like"/>
</dbReference>
<evidence type="ECO:0000313" key="5">
    <source>
        <dbReference type="Proteomes" id="UP000789390"/>
    </source>
</evidence>
<comment type="caution">
    <text evidence="4">The sequence shown here is derived from an EMBL/GenBank/DDBJ whole genome shotgun (WGS) entry which is preliminary data.</text>
</comment>
<proteinExistence type="inferred from homology"/>
<dbReference type="GO" id="GO:0015031">
    <property type="term" value="P:protein transport"/>
    <property type="evidence" value="ECO:0007669"/>
    <property type="project" value="TreeGrafter"/>
</dbReference>
<evidence type="ECO:0000313" key="4">
    <source>
        <dbReference type="EMBL" id="CAH0101321.1"/>
    </source>
</evidence>
<name>A0A8J2WE80_9CRUS</name>
<dbReference type="InterPro" id="IPR014756">
    <property type="entry name" value="Ig_E-set"/>
</dbReference>
<evidence type="ECO:0000256" key="1">
    <source>
        <dbReference type="ARBA" id="ARBA00005298"/>
    </source>
</evidence>
<feature type="region of interest" description="Disordered" evidence="2">
    <location>
        <begin position="325"/>
        <end position="348"/>
    </location>
</feature>
<dbReference type="GO" id="GO:0005737">
    <property type="term" value="C:cytoplasm"/>
    <property type="evidence" value="ECO:0007669"/>
    <property type="project" value="TreeGrafter"/>
</dbReference>
<dbReference type="Gene3D" id="2.60.40.640">
    <property type="match status" value="2"/>
</dbReference>
<accession>A0A8J2WE80</accession>
<dbReference type="InterPro" id="IPR011021">
    <property type="entry name" value="Arrestin-like_N"/>
</dbReference>
<keyword evidence="5" id="KW-1185">Reference proteome</keyword>
<evidence type="ECO:0000256" key="2">
    <source>
        <dbReference type="SAM" id="MobiDB-lite"/>
    </source>
</evidence>
<dbReference type="SMART" id="SM01017">
    <property type="entry name" value="Arrestin_C"/>
    <property type="match status" value="1"/>
</dbReference>
<reference evidence="4" key="1">
    <citation type="submission" date="2021-11" db="EMBL/GenBank/DDBJ databases">
        <authorList>
            <person name="Schell T."/>
        </authorList>
    </citation>
    <scope>NUCLEOTIDE SEQUENCE</scope>
    <source>
        <strain evidence="4">M5</strain>
    </source>
</reference>
<dbReference type="SUPFAM" id="SSF81296">
    <property type="entry name" value="E set domains"/>
    <property type="match status" value="2"/>
</dbReference>
<dbReference type="Pfam" id="PF00339">
    <property type="entry name" value="Arrestin_N"/>
    <property type="match status" value="1"/>
</dbReference>
<dbReference type="EMBL" id="CAKKLH010000057">
    <property type="protein sequence ID" value="CAH0101321.1"/>
    <property type="molecule type" value="Genomic_DNA"/>
</dbReference>
<gene>
    <name evidence="4" type="ORF">DGAL_LOCUS3651</name>
</gene>
<dbReference type="Proteomes" id="UP000789390">
    <property type="component" value="Unassembled WGS sequence"/>
</dbReference>
<dbReference type="InterPro" id="IPR014752">
    <property type="entry name" value="Arrestin-like_C"/>
</dbReference>
<organism evidence="4 5">
    <name type="scientific">Daphnia galeata</name>
    <dbReference type="NCBI Taxonomy" id="27404"/>
    <lineage>
        <taxon>Eukaryota</taxon>
        <taxon>Metazoa</taxon>
        <taxon>Ecdysozoa</taxon>
        <taxon>Arthropoda</taxon>
        <taxon>Crustacea</taxon>
        <taxon>Branchiopoda</taxon>
        <taxon>Diplostraca</taxon>
        <taxon>Cladocera</taxon>
        <taxon>Anomopoda</taxon>
        <taxon>Daphniidae</taxon>
        <taxon>Daphnia</taxon>
    </lineage>
</organism>
<dbReference type="OrthoDB" id="2333384at2759"/>
<sequence>MGFGRFEIVLENRNGIFYPGQTVIGTVYITTSKTESLKGIQVECSGLAEVRIPVKDDKNMEFRCSKEQYFDFKFSLCNPGLQIFDLGAGRHQYPFTFVLPTQIPPSFEGTFGHIRYALRCVAQRPWLKRDYACQTSLNVGSIVDLNTLPEAVLPVKKMKSKRLGMFCCTTGPITAHAKIERAGYTPGETIVLKADTENDSGISLRGSKAQFVQITKFLAEKETKLDNKVLQTYSHGSFTESDVMDNVPFHVPQIPPSNLPFCGIIEVSYQIQYIVDPGALSINLIVPVDVLIGTVPLNSQLPSSTLNPSRIGFNSWVIPNGNEWSRNASAPPPTYEESVQAAGLPASK</sequence>